<dbReference type="PANTHER" id="PTHR47545">
    <property type="entry name" value="MULTIFUNCTIONAL CCA PROTEIN"/>
    <property type="match status" value="1"/>
</dbReference>
<protein>
    <submittedName>
        <fullName evidence="14">HD domain-containing protein</fullName>
    </submittedName>
</protein>
<evidence type="ECO:0000256" key="10">
    <source>
        <dbReference type="ARBA" id="ARBA00022884"/>
    </source>
</evidence>
<dbReference type="CDD" id="cd05398">
    <property type="entry name" value="NT_ClassII-CCAase"/>
    <property type="match status" value="1"/>
</dbReference>
<dbReference type="CDD" id="cd00077">
    <property type="entry name" value="HDc"/>
    <property type="match status" value="1"/>
</dbReference>
<evidence type="ECO:0000313" key="13">
    <source>
        <dbReference type="EMBL" id="KAA2367645.1"/>
    </source>
</evidence>
<keyword evidence="10 11" id="KW-0694">RNA-binding</keyword>
<dbReference type="RefSeq" id="WP_147621019.1">
    <property type="nucleotide sequence ID" value="NZ_CATXTW010000023.1"/>
</dbReference>
<evidence type="ECO:0000256" key="4">
    <source>
        <dbReference type="ARBA" id="ARBA00022695"/>
    </source>
</evidence>
<feature type="domain" description="HD/PDEase" evidence="12">
    <location>
        <begin position="247"/>
        <end position="371"/>
    </location>
</feature>
<dbReference type="InterPro" id="IPR043519">
    <property type="entry name" value="NT_sf"/>
</dbReference>
<name>A0A5B3GPT7_9BACT</name>
<dbReference type="Pfam" id="PF01743">
    <property type="entry name" value="PolyA_pol"/>
    <property type="match status" value="1"/>
</dbReference>
<evidence type="ECO:0000256" key="8">
    <source>
        <dbReference type="ARBA" id="ARBA00022840"/>
    </source>
</evidence>
<dbReference type="Proteomes" id="UP000323567">
    <property type="component" value="Unassembled WGS sequence"/>
</dbReference>
<dbReference type="InterPro" id="IPR050124">
    <property type="entry name" value="tRNA_CCA-adding_enzyme"/>
</dbReference>
<dbReference type="EMBL" id="VVXK01000017">
    <property type="protein sequence ID" value="KAA2367645.1"/>
    <property type="molecule type" value="Genomic_DNA"/>
</dbReference>
<dbReference type="GO" id="GO:0005524">
    <property type="term" value="F:ATP binding"/>
    <property type="evidence" value="ECO:0007669"/>
    <property type="project" value="UniProtKB-KW"/>
</dbReference>
<comment type="similarity">
    <text evidence="11">Belongs to the tRNA nucleotidyltransferase/poly(A) polymerase family.</text>
</comment>
<keyword evidence="8" id="KW-0067">ATP-binding</keyword>
<dbReference type="InterPro" id="IPR003607">
    <property type="entry name" value="HD/PDEase_dom"/>
</dbReference>
<evidence type="ECO:0000259" key="12">
    <source>
        <dbReference type="SMART" id="SM00471"/>
    </source>
</evidence>
<sequence>MPLSNPIFRRISRLADEQGVQAFVVGGYVRDHYLRRPSTDIDVVVVGSGIALAEALARELKAKVSVFKTFGTAMVRARNVEVEFVGARRESYTRDSRKPEVEPGTLADDQRRRDFTINAMAWSLNGATFGELVDPFDGMSDLEECIIRTPCDPDVTFSDDPLRMMRAVRFASQLGFTIEEETFEAIRRNAERIRIVSRERIVTELNKIVLSPVPSMGFELLELTGLLERIFPEMHNLKGVEKRGRHAHKDNFIHTLKVVDNVARRSGDLWLRWAAVLHDIAKPLTKAYDPRVGWTFHGHEVLGSKMVPAIFRQLKLPLNEHMKFVQKLVFLHLRPIILSEDLVTDSAVRRLLFEAGDDVEALMTLCEADITSGIDAKVKRYLSNFELVRRKMKDLEERDRIRNFQPPITGELIMETYGIGPGRVIGDMKEIIKNAILDGEIPNEYDAAYALMERLAAERGLTRVRK</sequence>
<comment type="caution">
    <text evidence="14">The sequence shown here is derived from an EMBL/GenBank/DDBJ whole genome shotgun (WGS) entry which is preliminary data.</text>
</comment>
<keyword evidence="4" id="KW-0548">Nucleotidyltransferase</keyword>
<dbReference type="Pfam" id="PF12627">
    <property type="entry name" value="PolyA_pol_RNAbd"/>
    <property type="match status" value="1"/>
</dbReference>
<proteinExistence type="inferred from homology"/>
<evidence type="ECO:0000256" key="1">
    <source>
        <dbReference type="ARBA" id="ARBA00001946"/>
    </source>
</evidence>
<dbReference type="GO" id="GO:0042245">
    <property type="term" value="P:RNA repair"/>
    <property type="evidence" value="ECO:0007669"/>
    <property type="project" value="UniProtKB-KW"/>
</dbReference>
<dbReference type="FunFam" id="3.30.460.10:FF:000033">
    <property type="entry name" value="Poly A polymerase head domain protein"/>
    <property type="match status" value="1"/>
</dbReference>
<accession>A0A5B3GPT7</accession>
<gene>
    <name evidence="14" type="ORF">F2Y07_08655</name>
    <name evidence="13" type="ORF">F2Y13_11405</name>
</gene>
<dbReference type="InterPro" id="IPR002646">
    <property type="entry name" value="PolA_pol_head_dom"/>
</dbReference>
<evidence type="ECO:0000256" key="7">
    <source>
        <dbReference type="ARBA" id="ARBA00022800"/>
    </source>
</evidence>
<dbReference type="GO" id="GO:0016779">
    <property type="term" value="F:nucleotidyltransferase activity"/>
    <property type="evidence" value="ECO:0007669"/>
    <property type="project" value="UniProtKB-KW"/>
</dbReference>
<keyword evidence="5" id="KW-0479">Metal-binding</keyword>
<evidence type="ECO:0000256" key="5">
    <source>
        <dbReference type="ARBA" id="ARBA00022723"/>
    </source>
</evidence>
<evidence type="ECO:0000256" key="11">
    <source>
        <dbReference type="RuleBase" id="RU003953"/>
    </source>
</evidence>
<keyword evidence="7" id="KW-0692">RNA repair</keyword>
<evidence type="ECO:0000313" key="15">
    <source>
        <dbReference type="Proteomes" id="UP000322658"/>
    </source>
</evidence>
<evidence type="ECO:0000313" key="14">
    <source>
        <dbReference type="EMBL" id="KAA2375302.1"/>
    </source>
</evidence>
<dbReference type="Gene3D" id="1.10.246.80">
    <property type="match status" value="1"/>
</dbReference>
<dbReference type="GO" id="GO:0008033">
    <property type="term" value="P:tRNA processing"/>
    <property type="evidence" value="ECO:0007669"/>
    <property type="project" value="UniProtKB-KW"/>
</dbReference>
<evidence type="ECO:0000256" key="9">
    <source>
        <dbReference type="ARBA" id="ARBA00022842"/>
    </source>
</evidence>
<comment type="cofactor">
    <cofactor evidence="1">
        <name>Mg(2+)</name>
        <dbReference type="ChEBI" id="CHEBI:18420"/>
    </cofactor>
</comment>
<reference evidence="15 16" key="1">
    <citation type="journal article" date="2019" name="Nat. Med.">
        <title>A library of human gut bacterial isolates paired with longitudinal multiomics data enables mechanistic microbiome research.</title>
        <authorList>
            <person name="Poyet M."/>
            <person name="Groussin M."/>
            <person name="Gibbons S.M."/>
            <person name="Avila-Pacheco J."/>
            <person name="Jiang X."/>
            <person name="Kearney S.M."/>
            <person name="Perrotta A.R."/>
            <person name="Berdy B."/>
            <person name="Zhao S."/>
            <person name="Lieberman T.D."/>
            <person name="Swanson P.K."/>
            <person name="Smith M."/>
            <person name="Roesemann S."/>
            <person name="Alexander J.E."/>
            <person name="Rich S.A."/>
            <person name="Livny J."/>
            <person name="Vlamakis H."/>
            <person name="Clish C."/>
            <person name="Bullock K."/>
            <person name="Deik A."/>
            <person name="Scott J."/>
            <person name="Pierce K.A."/>
            <person name="Xavier R.J."/>
            <person name="Alm E.J."/>
        </authorList>
    </citation>
    <scope>NUCLEOTIDE SEQUENCE [LARGE SCALE GENOMIC DNA]</scope>
    <source>
        <strain evidence="14 15">BIOML-A1</strain>
        <strain evidence="13 16">BIOML-A2</strain>
    </source>
</reference>
<keyword evidence="6" id="KW-0547">Nucleotide-binding</keyword>
<evidence type="ECO:0000256" key="6">
    <source>
        <dbReference type="ARBA" id="ARBA00022741"/>
    </source>
</evidence>
<dbReference type="GO" id="GO:0003723">
    <property type="term" value="F:RNA binding"/>
    <property type="evidence" value="ECO:0007669"/>
    <property type="project" value="UniProtKB-KW"/>
</dbReference>
<dbReference type="PANTHER" id="PTHR47545:SF1">
    <property type="entry name" value="MULTIFUNCTIONAL CCA PROTEIN"/>
    <property type="match status" value="1"/>
</dbReference>
<dbReference type="Proteomes" id="UP000322658">
    <property type="component" value="Unassembled WGS sequence"/>
</dbReference>
<dbReference type="SMART" id="SM00471">
    <property type="entry name" value="HDc"/>
    <property type="match status" value="1"/>
</dbReference>
<dbReference type="Gene3D" id="3.30.460.10">
    <property type="entry name" value="Beta Polymerase, domain 2"/>
    <property type="match status" value="1"/>
</dbReference>
<dbReference type="InterPro" id="IPR032828">
    <property type="entry name" value="PolyA_RNA-bd"/>
</dbReference>
<dbReference type="InterPro" id="IPR006674">
    <property type="entry name" value="HD_domain"/>
</dbReference>
<keyword evidence="3" id="KW-0819">tRNA processing</keyword>
<dbReference type="Pfam" id="PF01966">
    <property type="entry name" value="HD"/>
    <property type="match status" value="1"/>
</dbReference>
<keyword evidence="2 11" id="KW-0808">Transferase</keyword>
<dbReference type="GO" id="GO:0046872">
    <property type="term" value="F:metal ion binding"/>
    <property type="evidence" value="ECO:0007669"/>
    <property type="project" value="UniProtKB-KW"/>
</dbReference>
<dbReference type="AlphaFoldDB" id="A0A5B3GPT7"/>
<dbReference type="SUPFAM" id="SSF81301">
    <property type="entry name" value="Nucleotidyltransferase"/>
    <property type="match status" value="1"/>
</dbReference>
<organism evidence="14 15">
    <name type="scientific">Alistipes shahii</name>
    <dbReference type="NCBI Taxonomy" id="328814"/>
    <lineage>
        <taxon>Bacteria</taxon>
        <taxon>Pseudomonadati</taxon>
        <taxon>Bacteroidota</taxon>
        <taxon>Bacteroidia</taxon>
        <taxon>Bacteroidales</taxon>
        <taxon>Rikenellaceae</taxon>
        <taxon>Alistipes</taxon>
    </lineage>
</organism>
<evidence type="ECO:0000313" key="16">
    <source>
        <dbReference type="Proteomes" id="UP000323567"/>
    </source>
</evidence>
<dbReference type="Gene3D" id="1.10.3090.10">
    <property type="entry name" value="cca-adding enzyme, domain 2"/>
    <property type="match status" value="1"/>
</dbReference>
<keyword evidence="9" id="KW-0460">Magnesium</keyword>
<dbReference type="SUPFAM" id="SSF81891">
    <property type="entry name" value="Poly A polymerase C-terminal region-like"/>
    <property type="match status" value="1"/>
</dbReference>
<dbReference type="EMBL" id="VVXJ01000017">
    <property type="protein sequence ID" value="KAA2375302.1"/>
    <property type="molecule type" value="Genomic_DNA"/>
</dbReference>
<evidence type="ECO:0000256" key="3">
    <source>
        <dbReference type="ARBA" id="ARBA00022694"/>
    </source>
</evidence>
<evidence type="ECO:0000256" key="2">
    <source>
        <dbReference type="ARBA" id="ARBA00022679"/>
    </source>
</evidence>